<dbReference type="PRINTS" id="PR02012">
    <property type="entry name" value="RCMTNOP2"/>
</dbReference>
<dbReference type="PANTHER" id="PTHR22807:SF30">
    <property type="entry name" value="28S RRNA (CYTOSINE(4447)-C(5))-METHYLTRANSFERASE-RELATED"/>
    <property type="match status" value="1"/>
</dbReference>
<dbReference type="Proteomes" id="UP000218231">
    <property type="component" value="Unassembled WGS sequence"/>
</dbReference>
<feature type="compositionally biased region" description="Basic residues" evidence="10">
    <location>
        <begin position="49"/>
        <end position="59"/>
    </location>
</feature>
<dbReference type="GO" id="GO:0070475">
    <property type="term" value="P:rRNA base methylation"/>
    <property type="evidence" value="ECO:0007669"/>
    <property type="project" value="TreeGrafter"/>
</dbReference>
<evidence type="ECO:0000256" key="8">
    <source>
        <dbReference type="ARBA" id="ARBA00023242"/>
    </source>
</evidence>
<name>A0A2A2JL54_9BILA</name>
<dbReference type="OrthoDB" id="427002at2759"/>
<dbReference type="PROSITE" id="PS51686">
    <property type="entry name" value="SAM_MT_RSMB_NOP"/>
    <property type="match status" value="1"/>
</dbReference>
<keyword evidence="4 9" id="KW-0489">Methyltransferase</keyword>
<keyword evidence="5 9" id="KW-0808">Transferase</keyword>
<comment type="similarity">
    <text evidence="2 9">Belongs to the class I-like SAM-binding methyltransferase superfamily. RsmB/NOP family.</text>
</comment>
<dbReference type="STRING" id="2018661.A0A2A2JL54"/>
<evidence type="ECO:0000256" key="7">
    <source>
        <dbReference type="ARBA" id="ARBA00022884"/>
    </source>
</evidence>
<dbReference type="GO" id="GO:0009383">
    <property type="term" value="F:rRNA (cytosine-C5-)-methyltransferase activity"/>
    <property type="evidence" value="ECO:0007669"/>
    <property type="project" value="TreeGrafter"/>
</dbReference>
<comment type="subcellular location">
    <subcellularLocation>
        <location evidence="1">Nucleus</location>
        <location evidence="1">Nucleolus</location>
    </subcellularLocation>
</comment>
<proteinExistence type="inferred from homology"/>
<accession>A0A2A2JL54</accession>
<feature type="compositionally biased region" description="Acidic residues" evidence="10">
    <location>
        <begin position="125"/>
        <end position="145"/>
    </location>
</feature>
<comment type="caution">
    <text evidence="12">The sequence shown here is derived from an EMBL/GenBank/DDBJ whole genome shotgun (WGS) entry which is preliminary data.</text>
</comment>
<dbReference type="InterPro" id="IPR054728">
    <property type="entry name" value="RsmB-like_ferredoxin"/>
</dbReference>
<reference evidence="12 13" key="1">
    <citation type="journal article" date="2017" name="Curr. Biol.">
        <title>Genome architecture and evolution of a unichromosomal asexual nematode.</title>
        <authorList>
            <person name="Fradin H."/>
            <person name="Zegar C."/>
            <person name="Gutwein M."/>
            <person name="Lucas J."/>
            <person name="Kovtun M."/>
            <person name="Corcoran D."/>
            <person name="Baugh L.R."/>
            <person name="Kiontke K."/>
            <person name="Gunsalus K."/>
            <person name="Fitch D.H."/>
            <person name="Piano F."/>
        </authorList>
    </citation>
    <scope>NUCLEOTIDE SEQUENCE [LARGE SCALE GENOMIC DNA]</scope>
    <source>
        <strain evidence="12">PF1309</strain>
    </source>
</reference>
<sequence>MLISGKMDGKKVAKVKKVKKLGVASVEKRSLKKKKLEKSSNDNVEPAKKKVKLVKKKKLKENGFGSEDGNESEEELPVAKPLLKKKNLEKLTNGKNTDSTKKVKLLKKKKPNVFEKAPSKGQLFNDDEEESGSGSEEDDESEEELPVERKSRILDKQQKKIRKEGEAELQLNIANNERFELPSIEEVEVEMKQAPNLQIMKQRIAEIFQVLGDFKNRRDPNKSRQDYIDILTKDLCNTYGYNQYLIEKFIQLFPSGNELLEFLEANDQQRPVTIRTNTLKTRRGDLAKTLINRGMNVDPAAAWTKVGLVVYDSQVPVGATPEYLAGHYMIQGLNSLLPVMALAPQPGERVG</sequence>
<dbReference type="GO" id="GO:0003723">
    <property type="term" value="F:RNA binding"/>
    <property type="evidence" value="ECO:0007669"/>
    <property type="project" value="UniProtKB-UniRule"/>
</dbReference>
<feature type="compositionally biased region" description="Basic and acidic residues" evidence="10">
    <location>
        <begin position="146"/>
        <end position="159"/>
    </location>
</feature>
<dbReference type="Gene3D" id="3.30.70.1170">
    <property type="entry name" value="Sun protein, domain 3"/>
    <property type="match status" value="1"/>
</dbReference>
<protein>
    <recommendedName>
        <fullName evidence="11">SAM-dependent MTase RsmB/NOP-type domain-containing protein</fullName>
    </recommendedName>
</protein>
<dbReference type="AlphaFoldDB" id="A0A2A2JL54"/>
<evidence type="ECO:0000256" key="9">
    <source>
        <dbReference type="PROSITE-ProRule" id="PRU01023"/>
    </source>
</evidence>
<keyword evidence="6 9" id="KW-0949">S-adenosyl-L-methionine</keyword>
<dbReference type="InterPro" id="IPR023267">
    <property type="entry name" value="RCMT"/>
</dbReference>
<evidence type="ECO:0000256" key="4">
    <source>
        <dbReference type="ARBA" id="ARBA00022603"/>
    </source>
</evidence>
<dbReference type="InterPro" id="IPR029063">
    <property type="entry name" value="SAM-dependent_MTases_sf"/>
</dbReference>
<dbReference type="SUPFAM" id="SSF53335">
    <property type="entry name" value="S-adenosyl-L-methionine-dependent methyltransferases"/>
    <property type="match status" value="1"/>
</dbReference>
<evidence type="ECO:0000313" key="12">
    <source>
        <dbReference type="EMBL" id="PAV62423.1"/>
    </source>
</evidence>
<gene>
    <name evidence="12" type="ORF">WR25_08567</name>
</gene>
<evidence type="ECO:0000256" key="6">
    <source>
        <dbReference type="ARBA" id="ARBA00022691"/>
    </source>
</evidence>
<dbReference type="PANTHER" id="PTHR22807">
    <property type="entry name" value="NOP2 YEAST -RELATED NOL1/NOP2/FMU SUN DOMAIN-CONTAINING"/>
    <property type="match status" value="1"/>
</dbReference>
<evidence type="ECO:0000313" key="13">
    <source>
        <dbReference type="Proteomes" id="UP000218231"/>
    </source>
</evidence>
<feature type="compositionally biased region" description="Basic and acidic residues" evidence="10">
    <location>
        <begin position="37"/>
        <end position="48"/>
    </location>
</feature>
<dbReference type="InterPro" id="IPR001678">
    <property type="entry name" value="MeTrfase_RsmB-F_NOP2_dom"/>
</dbReference>
<dbReference type="Pfam" id="PF22458">
    <property type="entry name" value="RsmF-B_ferredox"/>
    <property type="match status" value="1"/>
</dbReference>
<evidence type="ECO:0000256" key="3">
    <source>
        <dbReference type="ARBA" id="ARBA00022517"/>
    </source>
</evidence>
<dbReference type="InterPro" id="IPR023273">
    <property type="entry name" value="RCMT_NOP2"/>
</dbReference>
<keyword evidence="13" id="KW-1185">Reference proteome</keyword>
<evidence type="ECO:0000256" key="10">
    <source>
        <dbReference type="SAM" id="MobiDB-lite"/>
    </source>
</evidence>
<evidence type="ECO:0000256" key="5">
    <source>
        <dbReference type="ARBA" id="ARBA00022679"/>
    </source>
</evidence>
<comment type="caution">
    <text evidence="9">Lacks conserved residue(s) required for the propagation of feature annotation.</text>
</comment>
<keyword evidence="3" id="KW-0690">Ribosome biogenesis</keyword>
<dbReference type="GO" id="GO:0000470">
    <property type="term" value="P:maturation of LSU-rRNA"/>
    <property type="evidence" value="ECO:0007669"/>
    <property type="project" value="TreeGrafter"/>
</dbReference>
<organism evidence="12 13">
    <name type="scientific">Diploscapter pachys</name>
    <dbReference type="NCBI Taxonomy" id="2018661"/>
    <lineage>
        <taxon>Eukaryota</taxon>
        <taxon>Metazoa</taxon>
        <taxon>Ecdysozoa</taxon>
        <taxon>Nematoda</taxon>
        <taxon>Chromadorea</taxon>
        <taxon>Rhabditida</taxon>
        <taxon>Rhabditina</taxon>
        <taxon>Rhabditomorpha</taxon>
        <taxon>Rhabditoidea</taxon>
        <taxon>Rhabditidae</taxon>
        <taxon>Diploscapter</taxon>
    </lineage>
</organism>
<dbReference type="GO" id="GO:0005730">
    <property type="term" value="C:nucleolus"/>
    <property type="evidence" value="ECO:0007669"/>
    <property type="project" value="UniProtKB-SubCell"/>
</dbReference>
<keyword evidence="8" id="KW-0539">Nucleus</keyword>
<feature type="region of interest" description="Disordered" evidence="10">
    <location>
        <begin position="30"/>
        <end position="159"/>
    </location>
</feature>
<dbReference type="EMBL" id="LIAE01010367">
    <property type="protein sequence ID" value="PAV62423.1"/>
    <property type="molecule type" value="Genomic_DNA"/>
</dbReference>
<dbReference type="FunFam" id="3.30.70.1170:FF:000001">
    <property type="entry name" value="Ribosomal RNA methyltransferase Nop2"/>
    <property type="match status" value="1"/>
</dbReference>
<evidence type="ECO:0000256" key="1">
    <source>
        <dbReference type="ARBA" id="ARBA00004604"/>
    </source>
</evidence>
<evidence type="ECO:0000259" key="11">
    <source>
        <dbReference type="PROSITE" id="PS51686"/>
    </source>
</evidence>
<feature type="domain" description="SAM-dependent MTase RsmB/NOP-type" evidence="11">
    <location>
        <begin position="262"/>
        <end position="351"/>
    </location>
</feature>
<keyword evidence="7 9" id="KW-0694">RNA-binding</keyword>
<feature type="compositionally biased region" description="Basic residues" evidence="10">
    <location>
        <begin position="102"/>
        <end position="111"/>
    </location>
</feature>
<evidence type="ECO:0000256" key="2">
    <source>
        <dbReference type="ARBA" id="ARBA00007494"/>
    </source>
</evidence>